<organism evidence="1 2">
    <name type="scientific">Pseudoalteromonas neustonica</name>
    <dbReference type="NCBI Taxonomy" id="1840331"/>
    <lineage>
        <taxon>Bacteria</taxon>
        <taxon>Pseudomonadati</taxon>
        <taxon>Pseudomonadota</taxon>
        <taxon>Gammaproteobacteria</taxon>
        <taxon>Alteromonadales</taxon>
        <taxon>Pseudoalteromonadaceae</taxon>
        <taxon>Pseudoalteromonas</taxon>
    </lineage>
</organism>
<dbReference type="Proteomes" id="UP001388366">
    <property type="component" value="Unassembled WGS sequence"/>
</dbReference>
<dbReference type="EMBL" id="JBBMQU010000026">
    <property type="protein sequence ID" value="MEM5551852.1"/>
    <property type="molecule type" value="Genomic_DNA"/>
</dbReference>
<evidence type="ECO:0000313" key="1">
    <source>
        <dbReference type="EMBL" id="MEM5551852.1"/>
    </source>
</evidence>
<proteinExistence type="predicted"/>
<dbReference type="RefSeq" id="WP_342884141.1">
    <property type="nucleotide sequence ID" value="NZ_JBBMQU010000026.1"/>
</dbReference>
<reference evidence="1 2" key="1">
    <citation type="submission" date="2024-03" db="EMBL/GenBank/DDBJ databases">
        <title>Community enrichment and isolation of bacterial strains for fucoidan degradation.</title>
        <authorList>
            <person name="Sichert A."/>
        </authorList>
    </citation>
    <scope>NUCLEOTIDE SEQUENCE [LARGE SCALE GENOMIC DNA]</scope>
    <source>
        <strain evidence="1 2">AS81</strain>
    </source>
</reference>
<comment type="caution">
    <text evidence="1">The sequence shown here is derived from an EMBL/GenBank/DDBJ whole genome shotgun (WGS) entry which is preliminary data.</text>
</comment>
<evidence type="ECO:0000313" key="2">
    <source>
        <dbReference type="Proteomes" id="UP001388366"/>
    </source>
</evidence>
<accession>A0ABU9U486</accession>
<name>A0ABU9U486_9GAMM</name>
<sequence>MMQSNCIASAYILGSSLVVNQMQRIMNNAGLMIDIKSRLFADLYQAKEHINEQFKLLTC</sequence>
<gene>
    <name evidence="1" type="ORF">WNY63_14055</name>
</gene>
<protein>
    <submittedName>
        <fullName evidence="1">Uncharacterized protein</fullName>
    </submittedName>
</protein>
<keyword evidence="2" id="KW-1185">Reference proteome</keyword>